<dbReference type="Gene3D" id="3.30.780.10">
    <property type="entry name" value="SUI1-like domain"/>
    <property type="match status" value="1"/>
</dbReference>
<keyword evidence="3 7" id="KW-0689">Ribosomal protein</keyword>
<evidence type="ECO:0000256" key="1">
    <source>
        <dbReference type="ARBA" id="ARBA00004173"/>
    </source>
</evidence>
<comment type="subcellular location">
    <subcellularLocation>
        <location evidence="1">Mitochondrion</location>
    </subcellularLocation>
</comment>
<keyword evidence="4" id="KW-0496">Mitochondrion</keyword>
<evidence type="ECO:0000313" key="7">
    <source>
        <dbReference type="EMBL" id="TBU65971.1"/>
    </source>
</evidence>
<dbReference type="GO" id="GO:0005762">
    <property type="term" value="C:mitochondrial large ribosomal subunit"/>
    <property type="evidence" value="ECO:0007669"/>
    <property type="project" value="TreeGrafter"/>
</dbReference>
<organism evidence="7 8">
    <name type="scientific">Dichomitus squalens</name>
    <dbReference type="NCBI Taxonomy" id="114155"/>
    <lineage>
        <taxon>Eukaryota</taxon>
        <taxon>Fungi</taxon>
        <taxon>Dikarya</taxon>
        <taxon>Basidiomycota</taxon>
        <taxon>Agaricomycotina</taxon>
        <taxon>Agaricomycetes</taxon>
        <taxon>Polyporales</taxon>
        <taxon>Polyporaceae</taxon>
        <taxon>Dichomitus</taxon>
    </lineage>
</organism>
<dbReference type="Pfam" id="PF05046">
    <property type="entry name" value="Img2"/>
    <property type="match status" value="1"/>
</dbReference>
<gene>
    <name evidence="7" type="ORF">BD310DRAFT_912454</name>
</gene>
<dbReference type="AlphaFoldDB" id="A0A4Q9QFH5"/>
<evidence type="ECO:0000256" key="2">
    <source>
        <dbReference type="ARBA" id="ARBA00005677"/>
    </source>
</evidence>
<accession>A0A4Q9QFH5</accession>
<evidence type="ECO:0000256" key="3">
    <source>
        <dbReference type="ARBA" id="ARBA00022980"/>
    </source>
</evidence>
<keyword evidence="8" id="KW-1185">Reference proteome</keyword>
<dbReference type="GO" id="GO:0006412">
    <property type="term" value="P:translation"/>
    <property type="evidence" value="ECO:0007669"/>
    <property type="project" value="InterPro"/>
</dbReference>
<sequence length="136" mass="14935">MLSSLIARPLLACPPRHARLYSELASAASHSALPDPPPQRATSPATQLPYLVRRNTKGSIPVYTDIRNGGTRYLVLIRNVEGNAGALADDLSRSLFPAGTSEAARMRVHTVRQRHVVLSGGRWKNDVVRWLVQKGF</sequence>
<dbReference type="Proteomes" id="UP000292082">
    <property type="component" value="Unassembled WGS sequence"/>
</dbReference>
<evidence type="ECO:0000256" key="4">
    <source>
        <dbReference type="ARBA" id="ARBA00023128"/>
    </source>
</evidence>
<comment type="similarity">
    <text evidence="2">Belongs to the mitochondrion-specific ribosomal protein mL49 family.</text>
</comment>
<keyword evidence="5" id="KW-0687">Ribonucleoprotein</keyword>
<evidence type="ECO:0000256" key="6">
    <source>
        <dbReference type="ARBA" id="ARBA00035191"/>
    </source>
</evidence>
<reference evidence="7 8" key="1">
    <citation type="submission" date="2019-01" db="EMBL/GenBank/DDBJ databases">
        <title>Draft genome sequences of three monokaryotic isolates of the white-rot basidiomycete fungus Dichomitus squalens.</title>
        <authorList>
            <consortium name="DOE Joint Genome Institute"/>
            <person name="Lopez S.C."/>
            <person name="Andreopoulos B."/>
            <person name="Pangilinan J."/>
            <person name="Lipzen A."/>
            <person name="Riley R."/>
            <person name="Ahrendt S."/>
            <person name="Ng V."/>
            <person name="Barry K."/>
            <person name="Daum C."/>
            <person name="Grigoriev I.V."/>
            <person name="Hilden K.S."/>
            <person name="Makela M.R."/>
            <person name="de Vries R.P."/>
        </authorList>
    </citation>
    <scope>NUCLEOTIDE SEQUENCE [LARGE SCALE GENOMIC DNA]</scope>
    <source>
        <strain evidence="7 8">CBS 464.89</strain>
    </source>
</reference>
<dbReference type="PANTHER" id="PTHR13477">
    <property type="entry name" value="MITOCHONDRIAL 39S RIBOSOMAL PROTEIN L49"/>
    <property type="match status" value="1"/>
</dbReference>
<dbReference type="EMBL" id="ML145084">
    <property type="protein sequence ID" value="TBU65971.1"/>
    <property type="molecule type" value="Genomic_DNA"/>
</dbReference>
<evidence type="ECO:0000313" key="8">
    <source>
        <dbReference type="Proteomes" id="UP000292082"/>
    </source>
</evidence>
<dbReference type="PANTHER" id="PTHR13477:SF0">
    <property type="entry name" value="LARGE RIBOSOMAL SUBUNIT PROTEIN ML49"/>
    <property type="match status" value="1"/>
</dbReference>
<dbReference type="InterPro" id="IPR007740">
    <property type="entry name" value="Ribosomal_mL49"/>
</dbReference>
<evidence type="ECO:0000256" key="5">
    <source>
        <dbReference type="ARBA" id="ARBA00023274"/>
    </source>
</evidence>
<name>A0A4Q9QFH5_9APHY</name>
<dbReference type="GO" id="GO:0003735">
    <property type="term" value="F:structural constituent of ribosome"/>
    <property type="evidence" value="ECO:0007669"/>
    <property type="project" value="InterPro"/>
</dbReference>
<dbReference type="STRING" id="114155.A0A4Q9QFH5"/>
<protein>
    <recommendedName>
        <fullName evidence="6">Large ribosomal subunit protein mL49</fullName>
    </recommendedName>
</protein>
<proteinExistence type="inferred from homology"/>